<accession>A0ABW3D832</accession>
<evidence type="ECO:0000256" key="3">
    <source>
        <dbReference type="ARBA" id="ARBA00022475"/>
    </source>
</evidence>
<evidence type="ECO:0000256" key="6">
    <source>
        <dbReference type="ARBA" id="ARBA00023136"/>
    </source>
</evidence>
<keyword evidence="4 7" id="KW-0812">Transmembrane</keyword>
<feature type="transmembrane region" description="Helical" evidence="7">
    <location>
        <begin position="116"/>
        <end position="137"/>
    </location>
</feature>
<feature type="transmembrane region" description="Helical" evidence="7">
    <location>
        <begin position="75"/>
        <end position="96"/>
    </location>
</feature>
<evidence type="ECO:0000256" key="2">
    <source>
        <dbReference type="ARBA" id="ARBA00004936"/>
    </source>
</evidence>
<dbReference type="Gene3D" id="3.40.720.10">
    <property type="entry name" value="Alkaline Phosphatase, subunit A"/>
    <property type="match status" value="1"/>
</dbReference>
<dbReference type="InterPro" id="IPR000917">
    <property type="entry name" value="Sulfatase_N"/>
</dbReference>
<dbReference type="InterPro" id="IPR017850">
    <property type="entry name" value="Alkaline_phosphatase_core_sf"/>
</dbReference>
<keyword evidence="5 7" id="KW-1133">Transmembrane helix</keyword>
<dbReference type="InterPro" id="IPR050448">
    <property type="entry name" value="OpgB/LTA_synthase_biosynth"/>
</dbReference>
<feature type="domain" description="Sulfatase N-terminal" evidence="8">
    <location>
        <begin position="243"/>
        <end position="534"/>
    </location>
</feature>
<keyword evidence="3" id="KW-1003">Cell membrane</keyword>
<comment type="subcellular location">
    <subcellularLocation>
        <location evidence="1">Cell membrane</location>
        <topology evidence="1">Multi-pass membrane protein</topology>
    </subcellularLocation>
</comment>
<keyword evidence="10" id="KW-1185">Reference proteome</keyword>
<sequence>MDRWVKPVAGYAKSRYVIVLSSVWIVWISEVLSRGNALQALEWTWRSFAHFGFNVLTVLGFLLLISALTGRPRAAYWSIGPVILIFSWVSGIKLKILHVPLLPWDFLLAGETRDMIPYITNLFTFPILAALIVFLAGSYGLQYRLPPSPVRIYGKERWVLASSSLLLLTFLYTDFPPLQKTLGFETIDYNQADNVKENGFALASLMNVKLLFQNSQDRMDTDTVEAIVSQYQPPTPAGESRPPNVIVVLSESLWDPTVLKDVKFSRDPLEFYHSLQHDYPSGTLLSPQFGGGTANVEFEVLTGLSMRFLPQGSIAYNQYINRPVDSLASILTRQGYTAKAISPFHHWYFNSDKVYEYFGFSQYISMEFLKPVYEGPYIADKEVANVIISETERTEGPAFIFANTMQNHFHYYPGKFKQNTIRVEGRMSEESRGMLETYAQGTKGADDMLKQLVEYFSASEEPTILAFFGDHLPFLGDDYKVYKDVGYLQEKDPDFLDKMYRVPVIVWNNYLPNKQETINLSPSFLGPYILELAKVGGSYYTDYLLDLGGRIPVIPPKDYYERMGIRDEDLKEYEALQYDILFGEQHGYSGWKDSIVQPGFTLGYDPMILGPFPSEPLVIGQSLPLTAKEASVPIKGRAFAPLSVVYINGKPQPTEWISEQQIVVHPQSDIYKPGQWELQVKILDDKETVIAESETWTVTVSAAEGGGYAGAGTK</sequence>
<evidence type="ECO:0000256" key="4">
    <source>
        <dbReference type="ARBA" id="ARBA00022692"/>
    </source>
</evidence>
<comment type="pathway">
    <text evidence="2">Cell wall biogenesis; lipoteichoic acid biosynthesis.</text>
</comment>
<evidence type="ECO:0000256" key="1">
    <source>
        <dbReference type="ARBA" id="ARBA00004651"/>
    </source>
</evidence>
<dbReference type="PANTHER" id="PTHR47371">
    <property type="entry name" value="LIPOTEICHOIC ACID SYNTHASE"/>
    <property type="match status" value="1"/>
</dbReference>
<dbReference type="SUPFAM" id="SSF53649">
    <property type="entry name" value="Alkaline phosphatase-like"/>
    <property type="match status" value="1"/>
</dbReference>
<proteinExistence type="predicted"/>
<evidence type="ECO:0000259" key="8">
    <source>
        <dbReference type="Pfam" id="PF00884"/>
    </source>
</evidence>
<evidence type="ECO:0000313" key="9">
    <source>
        <dbReference type="EMBL" id="MFD0868562.1"/>
    </source>
</evidence>
<dbReference type="CDD" id="cd16015">
    <property type="entry name" value="LTA_synthase"/>
    <property type="match status" value="1"/>
</dbReference>
<dbReference type="Proteomes" id="UP001597120">
    <property type="component" value="Unassembled WGS sequence"/>
</dbReference>
<feature type="transmembrane region" description="Helical" evidence="7">
    <location>
        <begin position="12"/>
        <end position="28"/>
    </location>
</feature>
<name>A0ABW3D832_9BACL</name>
<dbReference type="PANTHER" id="PTHR47371:SF3">
    <property type="entry name" value="PHOSPHOGLYCEROL TRANSFERASE I"/>
    <property type="match status" value="1"/>
</dbReference>
<reference evidence="10" key="1">
    <citation type="journal article" date="2019" name="Int. J. Syst. Evol. Microbiol.">
        <title>The Global Catalogue of Microorganisms (GCM) 10K type strain sequencing project: providing services to taxonomists for standard genome sequencing and annotation.</title>
        <authorList>
            <consortium name="The Broad Institute Genomics Platform"/>
            <consortium name="The Broad Institute Genome Sequencing Center for Infectious Disease"/>
            <person name="Wu L."/>
            <person name="Ma J."/>
        </authorList>
    </citation>
    <scope>NUCLEOTIDE SEQUENCE [LARGE SCALE GENOMIC DNA]</scope>
    <source>
        <strain evidence="10">CCUG 57263</strain>
    </source>
</reference>
<evidence type="ECO:0000313" key="10">
    <source>
        <dbReference type="Proteomes" id="UP001597120"/>
    </source>
</evidence>
<keyword evidence="6 7" id="KW-0472">Membrane</keyword>
<dbReference type="Pfam" id="PF00884">
    <property type="entry name" value="Sulfatase"/>
    <property type="match status" value="1"/>
</dbReference>
<feature type="transmembrane region" description="Helical" evidence="7">
    <location>
        <begin position="158"/>
        <end position="175"/>
    </location>
</feature>
<feature type="transmembrane region" description="Helical" evidence="7">
    <location>
        <begin position="48"/>
        <end position="68"/>
    </location>
</feature>
<gene>
    <name evidence="9" type="ORF">ACFQ03_05330</name>
</gene>
<dbReference type="EMBL" id="JBHTIU010000016">
    <property type="protein sequence ID" value="MFD0868562.1"/>
    <property type="molecule type" value="Genomic_DNA"/>
</dbReference>
<evidence type="ECO:0000256" key="5">
    <source>
        <dbReference type="ARBA" id="ARBA00022989"/>
    </source>
</evidence>
<dbReference type="RefSeq" id="WP_379286600.1">
    <property type="nucleotide sequence ID" value="NZ_JBHTIU010000016.1"/>
</dbReference>
<comment type="caution">
    <text evidence="9">The sequence shown here is derived from an EMBL/GenBank/DDBJ whole genome shotgun (WGS) entry which is preliminary data.</text>
</comment>
<organism evidence="9 10">
    <name type="scientific">Paenibacillus residui</name>
    <dbReference type="NCBI Taxonomy" id="629724"/>
    <lineage>
        <taxon>Bacteria</taxon>
        <taxon>Bacillati</taxon>
        <taxon>Bacillota</taxon>
        <taxon>Bacilli</taxon>
        <taxon>Bacillales</taxon>
        <taxon>Paenibacillaceae</taxon>
        <taxon>Paenibacillus</taxon>
    </lineage>
</organism>
<evidence type="ECO:0000256" key="7">
    <source>
        <dbReference type="SAM" id="Phobius"/>
    </source>
</evidence>
<protein>
    <submittedName>
        <fullName evidence="9">Sulfatase-like hydrolase/transferase</fullName>
    </submittedName>
</protein>